<dbReference type="PANTHER" id="PTHR46268">
    <property type="entry name" value="STRESS RESPONSE PROTEIN NHAX"/>
    <property type="match status" value="1"/>
</dbReference>
<dbReference type="InterPro" id="IPR006016">
    <property type="entry name" value="UspA"/>
</dbReference>
<sequence>METSNMLILTDFSNAALNAARYAAALAYQLKTPKLILYHSFEPAAIPPIIFVPLSEGFTDSLDESNGRITELKNDLQDWLPEQTKIETLVDDRALVPAVNTLIGQYDIGLVVAGITGKSNLEKILIGSNTIGLAKNGQAPLLIVPPVAAFQPIKTIVFAGDLKQVSEPGSVFAIKTFVHALGARLILLNVDDYGKHSDADNNDEMAALHEIWGSQVEYHYIDHNDTVAGIMEFAGQQRAELVITILKEHSFFENIFHRSMTTRLAYHTHLPLLLFKEKL</sequence>
<dbReference type="Pfam" id="PF00582">
    <property type="entry name" value="Usp"/>
    <property type="match status" value="1"/>
</dbReference>
<dbReference type="PRINTS" id="PR01438">
    <property type="entry name" value="UNVRSLSTRESS"/>
</dbReference>
<proteinExistence type="inferred from homology"/>
<dbReference type="SUPFAM" id="SSF52402">
    <property type="entry name" value="Adenine nucleotide alpha hydrolases-like"/>
    <property type="match status" value="2"/>
</dbReference>
<evidence type="ECO:0000256" key="1">
    <source>
        <dbReference type="ARBA" id="ARBA00008791"/>
    </source>
</evidence>
<dbReference type="PANTHER" id="PTHR46268:SF22">
    <property type="entry name" value="SENSOR PROTEIN KDPD-RELATED"/>
    <property type="match status" value="1"/>
</dbReference>
<dbReference type="InterPro" id="IPR006015">
    <property type="entry name" value="Universal_stress_UspA"/>
</dbReference>
<dbReference type="Gene3D" id="3.40.50.620">
    <property type="entry name" value="HUPs"/>
    <property type="match status" value="2"/>
</dbReference>
<organism evidence="3 4">
    <name type="scientific">Candidatus Pedobacter colombiensis</name>
    <dbReference type="NCBI Taxonomy" id="3121371"/>
    <lineage>
        <taxon>Bacteria</taxon>
        <taxon>Pseudomonadati</taxon>
        <taxon>Bacteroidota</taxon>
        <taxon>Sphingobacteriia</taxon>
        <taxon>Sphingobacteriales</taxon>
        <taxon>Sphingobacteriaceae</taxon>
        <taxon>Pedobacter</taxon>
    </lineage>
</organism>
<evidence type="ECO:0000313" key="3">
    <source>
        <dbReference type="EMBL" id="WEK17795.1"/>
    </source>
</evidence>
<protein>
    <submittedName>
        <fullName evidence="3">Universal stress protein</fullName>
    </submittedName>
</protein>
<comment type="similarity">
    <text evidence="1">Belongs to the universal stress protein A family.</text>
</comment>
<reference evidence="3" key="1">
    <citation type="submission" date="2023-03" db="EMBL/GenBank/DDBJ databases">
        <title>Andean soil-derived lignocellulolytic bacterial consortium as a source of novel taxa and putative plastic-active enzymes.</title>
        <authorList>
            <person name="Diaz-Garcia L."/>
            <person name="Chuvochina M."/>
            <person name="Feuerriegel G."/>
            <person name="Bunk B."/>
            <person name="Sproer C."/>
            <person name="Streit W.R."/>
            <person name="Rodriguez L.M."/>
            <person name="Overmann J."/>
            <person name="Jimenez D.J."/>
        </authorList>
    </citation>
    <scope>NUCLEOTIDE SEQUENCE</scope>
    <source>
        <strain evidence="3">MAG 3858</strain>
    </source>
</reference>
<evidence type="ECO:0000259" key="2">
    <source>
        <dbReference type="Pfam" id="PF00582"/>
    </source>
</evidence>
<dbReference type="EMBL" id="CP119313">
    <property type="protein sequence ID" value="WEK17795.1"/>
    <property type="molecule type" value="Genomic_DNA"/>
</dbReference>
<evidence type="ECO:0000313" key="4">
    <source>
        <dbReference type="Proteomes" id="UP001214530"/>
    </source>
</evidence>
<name>A0AAJ5W578_9SPHI</name>
<accession>A0AAJ5W578</accession>
<gene>
    <name evidence="3" type="ORF">P0Y49_13405</name>
</gene>
<feature type="domain" description="UspA" evidence="2">
    <location>
        <begin position="5"/>
        <end position="145"/>
    </location>
</feature>
<dbReference type="AlphaFoldDB" id="A0AAJ5W578"/>
<dbReference type="InterPro" id="IPR014729">
    <property type="entry name" value="Rossmann-like_a/b/a_fold"/>
</dbReference>
<dbReference type="Proteomes" id="UP001214530">
    <property type="component" value="Chromosome"/>
</dbReference>